<accession>A2DAV7</accession>
<proteinExistence type="predicted"/>
<sequence>MSTPALPAPNGENAPEVKWDDDYTFAFTKDHQAKYADAIPPREVKERKARGRKGADELFNIVSSKTARDIKRKQDWISNASFNIWNAKDMERHGGVQRYWGQLEDYDHDGMPIEYVVRRGGSDGPVVAVNGYTTSKSDFPWRYDYYEAYPTEEKRKEKSFGDFIHDKYGPKYKPDHMTVESYKLDPESDSRTRWIKQHGGYTYPVPKDITPYQAISTIVHGIIGDIILNNYAKGDEEMAKEIRKKIMKASGKGPGFASVLCSLVYDTVITTPIHDLLRTKGLMPKYIELFVETKRRTKPEFEFKAENPEHADMFNKWLAAKKKYKQAAKKLAKQYVSDENRAKFKADITARIKASLDRLSA</sequence>
<dbReference type="Proteomes" id="UP000001542">
    <property type="component" value="Unassembled WGS sequence"/>
</dbReference>
<reference evidence="1" key="2">
    <citation type="journal article" date="2007" name="Science">
        <title>Draft genome sequence of the sexually transmitted pathogen Trichomonas vaginalis.</title>
        <authorList>
            <person name="Carlton J.M."/>
            <person name="Hirt R.P."/>
            <person name="Silva J.C."/>
            <person name="Delcher A.L."/>
            <person name="Schatz M."/>
            <person name="Zhao Q."/>
            <person name="Wortman J.R."/>
            <person name="Bidwell S.L."/>
            <person name="Alsmark U.C.M."/>
            <person name="Besteiro S."/>
            <person name="Sicheritz-Ponten T."/>
            <person name="Noel C.J."/>
            <person name="Dacks J.B."/>
            <person name="Foster P.G."/>
            <person name="Simillion C."/>
            <person name="Van de Peer Y."/>
            <person name="Miranda-Saavedra D."/>
            <person name="Barton G.J."/>
            <person name="Westrop G.D."/>
            <person name="Mueller S."/>
            <person name="Dessi D."/>
            <person name="Fiori P.L."/>
            <person name="Ren Q."/>
            <person name="Paulsen I."/>
            <person name="Zhang H."/>
            <person name="Bastida-Corcuera F.D."/>
            <person name="Simoes-Barbosa A."/>
            <person name="Brown M.T."/>
            <person name="Hayes R.D."/>
            <person name="Mukherjee M."/>
            <person name="Okumura C.Y."/>
            <person name="Schneider R."/>
            <person name="Smith A.J."/>
            <person name="Vanacova S."/>
            <person name="Villalvazo M."/>
            <person name="Haas B.J."/>
            <person name="Pertea M."/>
            <person name="Feldblyum T.V."/>
            <person name="Utterback T.R."/>
            <person name="Shu C.L."/>
            <person name="Osoegawa K."/>
            <person name="de Jong P.J."/>
            <person name="Hrdy I."/>
            <person name="Horvathova L."/>
            <person name="Zubacova Z."/>
            <person name="Dolezal P."/>
            <person name="Malik S.B."/>
            <person name="Logsdon J.M. Jr."/>
            <person name="Henze K."/>
            <person name="Gupta A."/>
            <person name="Wang C.C."/>
            <person name="Dunne R.L."/>
            <person name="Upcroft J.A."/>
            <person name="Upcroft P."/>
            <person name="White O."/>
            <person name="Salzberg S.L."/>
            <person name="Tang P."/>
            <person name="Chiu C.-H."/>
            <person name="Lee Y.-S."/>
            <person name="Embley T.M."/>
            <person name="Coombs G.H."/>
            <person name="Mottram J.C."/>
            <person name="Tachezy J."/>
            <person name="Fraser-Liggett C.M."/>
            <person name="Johnson P.J."/>
        </authorList>
    </citation>
    <scope>NUCLEOTIDE SEQUENCE [LARGE SCALE GENOMIC DNA]</scope>
    <source>
        <strain evidence="1">G3</strain>
    </source>
</reference>
<name>A2DAV7_TRIV3</name>
<dbReference type="AlphaFoldDB" id="A2DAV7"/>
<organism evidence="1 2">
    <name type="scientific">Trichomonas vaginalis (strain ATCC PRA-98 / G3)</name>
    <dbReference type="NCBI Taxonomy" id="412133"/>
    <lineage>
        <taxon>Eukaryota</taxon>
        <taxon>Metamonada</taxon>
        <taxon>Parabasalia</taxon>
        <taxon>Trichomonadida</taxon>
        <taxon>Trichomonadidae</taxon>
        <taxon>Trichomonas</taxon>
    </lineage>
</organism>
<gene>
    <name evidence="1" type="ORF">TVAG_036360</name>
</gene>
<evidence type="ECO:0000313" key="2">
    <source>
        <dbReference type="Proteomes" id="UP000001542"/>
    </source>
</evidence>
<dbReference type="InParanoid" id="A2DAV7"/>
<dbReference type="RefSeq" id="XP_001583596.1">
    <property type="nucleotide sequence ID" value="XM_001583546.1"/>
</dbReference>
<keyword evidence="2" id="KW-1185">Reference proteome</keyword>
<reference evidence="1" key="1">
    <citation type="submission" date="2006-10" db="EMBL/GenBank/DDBJ databases">
        <authorList>
            <person name="Amadeo P."/>
            <person name="Zhao Q."/>
            <person name="Wortman J."/>
            <person name="Fraser-Liggett C."/>
            <person name="Carlton J."/>
        </authorList>
    </citation>
    <scope>NUCLEOTIDE SEQUENCE</scope>
    <source>
        <strain evidence="1">G3</strain>
    </source>
</reference>
<dbReference type="EMBL" id="DS113183">
    <property type="protein sequence ID" value="EAY22610.1"/>
    <property type="molecule type" value="Genomic_DNA"/>
</dbReference>
<dbReference type="VEuPathDB" id="TrichDB:TVAG_036360"/>
<dbReference type="KEGG" id="tva:5468166"/>
<evidence type="ECO:0000313" key="1">
    <source>
        <dbReference type="EMBL" id="EAY22610.1"/>
    </source>
</evidence>
<protein>
    <submittedName>
        <fullName evidence="1">Uncharacterized protein</fullName>
    </submittedName>
</protein>
<dbReference type="VEuPathDB" id="TrichDB:TVAGG3_0812930"/>